<dbReference type="PROSITE" id="PS50056">
    <property type="entry name" value="TYR_PHOSPHATASE_2"/>
    <property type="match status" value="1"/>
</dbReference>
<evidence type="ECO:0000259" key="6">
    <source>
        <dbReference type="PROSITE" id="PS50054"/>
    </source>
</evidence>
<dbReference type="InterPro" id="IPR029021">
    <property type="entry name" value="Prot-tyrosine_phosphatase-like"/>
</dbReference>
<dbReference type="CDD" id="cd14498">
    <property type="entry name" value="DSP"/>
    <property type="match status" value="1"/>
</dbReference>
<gene>
    <name evidence="8" type="ORF">LACBIDRAFT_237909</name>
</gene>
<evidence type="ECO:0000313" key="9">
    <source>
        <dbReference type="Proteomes" id="UP000001194"/>
    </source>
</evidence>
<dbReference type="HOGENOM" id="CLU_027074_11_1_1"/>
<dbReference type="EMBL" id="DS547118">
    <property type="protein sequence ID" value="EDR04351.1"/>
    <property type="molecule type" value="Genomic_DNA"/>
</dbReference>
<dbReference type="Pfam" id="PF00782">
    <property type="entry name" value="DSPc"/>
    <property type="match status" value="1"/>
</dbReference>
<dbReference type="GO" id="GO:0017017">
    <property type="term" value="F:MAP kinase tyrosine/serine/threonine phosphatase activity"/>
    <property type="evidence" value="ECO:0007669"/>
    <property type="project" value="TreeGrafter"/>
</dbReference>
<evidence type="ECO:0000256" key="2">
    <source>
        <dbReference type="ARBA" id="ARBA00013064"/>
    </source>
</evidence>
<name>B0DLU3_LACBS</name>
<keyword evidence="3" id="KW-0378">Hydrolase</keyword>
<dbReference type="GO" id="GO:0033550">
    <property type="term" value="F:MAP kinase tyrosine phosphatase activity"/>
    <property type="evidence" value="ECO:0007669"/>
    <property type="project" value="TreeGrafter"/>
</dbReference>
<dbReference type="InterPro" id="IPR000387">
    <property type="entry name" value="Tyr_Pase_dom"/>
</dbReference>
<keyword evidence="4" id="KW-0904">Protein phosphatase</keyword>
<feature type="domain" description="Tyrosine specific protein phosphatases" evidence="7">
    <location>
        <begin position="84"/>
        <end position="145"/>
    </location>
</feature>
<dbReference type="AlphaFoldDB" id="B0DLU3"/>
<reference evidence="8 9" key="1">
    <citation type="journal article" date="2008" name="Nature">
        <title>The genome of Laccaria bicolor provides insights into mycorrhizal symbiosis.</title>
        <authorList>
            <person name="Martin F."/>
            <person name="Aerts A."/>
            <person name="Ahren D."/>
            <person name="Brun A."/>
            <person name="Danchin E.G.J."/>
            <person name="Duchaussoy F."/>
            <person name="Gibon J."/>
            <person name="Kohler A."/>
            <person name="Lindquist E."/>
            <person name="Pereda V."/>
            <person name="Salamov A."/>
            <person name="Shapiro H.J."/>
            <person name="Wuyts J."/>
            <person name="Blaudez D."/>
            <person name="Buee M."/>
            <person name="Brokstein P."/>
            <person name="Canbaeck B."/>
            <person name="Cohen D."/>
            <person name="Courty P.E."/>
            <person name="Coutinho P.M."/>
            <person name="Delaruelle C."/>
            <person name="Detter J.C."/>
            <person name="Deveau A."/>
            <person name="DiFazio S."/>
            <person name="Duplessis S."/>
            <person name="Fraissinet-Tachet L."/>
            <person name="Lucic E."/>
            <person name="Frey-Klett P."/>
            <person name="Fourrey C."/>
            <person name="Feussner I."/>
            <person name="Gay G."/>
            <person name="Grimwood J."/>
            <person name="Hoegger P.J."/>
            <person name="Jain P."/>
            <person name="Kilaru S."/>
            <person name="Labbe J."/>
            <person name="Lin Y.C."/>
            <person name="Legue V."/>
            <person name="Le Tacon F."/>
            <person name="Marmeisse R."/>
            <person name="Melayah D."/>
            <person name="Montanini B."/>
            <person name="Muratet M."/>
            <person name="Nehls U."/>
            <person name="Niculita-Hirzel H."/>
            <person name="Oudot-Le Secq M.P."/>
            <person name="Peter M."/>
            <person name="Quesneville H."/>
            <person name="Rajashekar B."/>
            <person name="Reich M."/>
            <person name="Rouhier N."/>
            <person name="Schmutz J."/>
            <person name="Yin T."/>
            <person name="Chalot M."/>
            <person name="Henrissat B."/>
            <person name="Kuees U."/>
            <person name="Lucas S."/>
            <person name="Van de Peer Y."/>
            <person name="Podila G.K."/>
            <person name="Polle A."/>
            <person name="Pukkila P.J."/>
            <person name="Richardson P.M."/>
            <person name="Rouze P."/>
            <person name="Sanders I.R."/>
            <person name="Stajich J.E."/>
            <person name="Tunlid A."/>
            <person name="Tuskan G."/>
            <person name="Grigoriev I.V."/>
        </authorList>
    </citation>
    <scope>NUCLEOTIDE SEQUENCE [LARGE SCALE GENOMIC DNA]</scope>
    <source>
        <strain evidence="9">S238N-H82 / ATCC MYA-4686</strain>
    </source>
</reference>
<feature type="domain" description="Tyrosine-protein phosphatase" evidence="6">
    <location>
        <begin position="18"/>
        <end position="167"/>
    </location>
</feature>
<evidence type="ECO:0000259" key="7">
    <source>
        <dbReference type="PROSITE" id="PS50056"/>
    </source>
</evidence>
<dbReference type="InterPro" id="IPR000340">
    <property type="entry name" value="Dual-sp_phosphatase_cat-dom"/>
</dbReference>
<dbReference type="GO" id="GO:0005737">
    <property type="term" value="C:cytoplasm"/>
    <property type="evidence" value="ECO:0007669"/>
    <property type="project" value="TreeGrafter"/>
</dbReference>
<feature type="compositionally biased region" description="Gly residues" evidence="5">
    <location>
        <begin position="182"/>
        <end position="195"/>
    </location>
</feature>
<dbReference type="RefSeq" id="XP_001884870.1">
    <property type="nucleotide sequence ID" value="XM_001884835.1"/>
</dbReference>
<evidence type="ECO:0000313" key="8">
    <source>
        <dbReference type="EMBL" id="EDR04351.1"/>
    </source>
</evidence>
<dbReference type="GO" id="GO:0043409">
    <property type="term" value="P:negative regulation of MAPK cascade"/>
    <property type="evidence" value="ECO:0007669"/>
    <property type="project" value="TreeGrafter"/>
</dbReference>
<dbReference type="PROSITE" id="PS50054">
    <property type="entry name" value="TYR_PHOSPHATASE_DUAL"/>
    <property type="match status" value="1"/>
</dbReference>
<feature type="region of interest" description="Disordered" evidence="5">
    <location>
        <begin position="168"/>
        <end position="195"/>
    </location>
</feature>
<dbReference type="Proteomes" id="UP000001194">
    <property type="component" value="Unassembled WGS sequence"/>
</dbReference>
<evidence type="ECO:0000256" key="3">
    <source>
        <dbReference type="ARBA" id="ARBA00022801"/>
    </source>
</evidence>
<dbReference type="PANTHER" id="PTHR10159">
    <property type="entry name" value="DUAL SPECIFICITY PROTEIN PHOSPHATASE"/>
    <property type="match status" value="1"/>
</dbReference>
<accession>B0DLU3</accession>
<evidence type="ECO:0000256" key="4">
    <source>
        <dbReference type="ARBA" id="ARBA00022912"/>
    </source>
</evidence>
<proteinExistence type="inferred from homology"/>
<protein>
    <recommendedName>
        <fullName evidence="2">protein-tyrosine-phosphatase</fullName>
        <ecNumber evidence="2">3.1.3.48</ecNumber>
    </recommendedName>
</protein>
<dbReference type="InParanoid" id="B0DLU3"/>
<dbReference type="Gene3D" id="3.90.190.10">
    <property type="entry name" value="Protein tyrosine phosphatase superfamily"/>
    <property type="match status" value="1"/>
</dbReference>
<sequence length="195" mass="21389">MSTPFHNILPPTDPQAATGTSIQGGLYLGSLSAVVDPSVDDLRHLNITHIVQVFNVPWLVLTEEEGFTCYRVDIEDVPTQKLDTQLLEQVCANIEETRKGGKSVLVHCQQASFGVSRSASIVIAYLIRNHHMTYDEAFKFVKSKRACVKPNPGFVRCLRAWEEKWRVPASSQIDDGEPADQGTGGGGGGQQEGEH</sequence>
<dbReference type="KEGG" id="lbc:LACBIDRAFT_237909"/>
<dbReference type="SUPFAM" id="SSF52799">
    <property type="entry name" value="(Phosphotyrosine protein) phosphatases II"/>
    <property type="match status" value="1"/>
</dbReference>
<evidence type="ECO:0000256" key="1">
    <source>
        <dbReference type="ARBA" id="ARBA00008601"/>
    </source>
</evidence>
<dbReference type="PANTHER" id="PTHR10159:SF519">
    <property type="entry name" value="DUAL SPECIFICITY PROTEIN PHOSPHATASE MPK3"/>
    <property type="match status" value="1"/>
</dbReference>
<dbReference type="OrthoDB" id="273181at2759"/>
<comment type="similarity">
    <text evidence="1">Belongs to the protein-tyrosine phosphatase family. Non-receptor class dual specificity subfamily.</text>
</comment>
<keyword evidence="9" id="KW-1185">Reference proteome</keyword>
<dbReference type="InterPro" id="IPR020422">
    <property type="entry name" value="TYR_PHOSPHATASE_DUAL_dom"/>
</dbReference>
<dbReference type="SMART" id="SM00195">
    <property type="entry name" value="DSPc"/>
    <property type="match status" value="1"/>
</dbReference>
<organism evidence="9">
    <name type="scientific">Laccaria bicolor (strain S238N-H82 / ATCC MYA-4686)</name>
    <name type="common">Bicoloured deceiver</name>
    <name type="synonym">Laccaria laccata var. bicolor</name>
    <dbReference type="NCBI Taxonomy" id="486041"/>
    <lineage>
        <taxon>Eukaryota</taxon>
        <taxon>Fungi</taxon>
        <taxon>Dikarya</taxon>
        <taxon>Basidiomycota</taxon>
        <taxon>Agaricomycotina</taxon>
        <taxon>Agaricomycetes</taxon>
        <taxon>Agaricomycetidae</taxon>
        <taxon>Agaricales</taxon>
        <taxon>Agaricineae</taxon>
        <taxon>Hydnangiaceae</taxon>
        <taxon>Laccaria</taxon>
    </lineage>
</organism>
<dbReference type="GO" id="GO:0008330">
    <property type="term" value="F:protein tyrosine/threonine phosphatase activity"/>
    <property type="evidence" value="ECO:0007669"/>
    <property type="project" value="TreeGrafter"/>
</dbReference>
<dbReference type="GeneID" id="6080498"/>
<evidence type="ECO:0000256" key="5">
    <source>
        <dbReference type="SAM" id="MobiDB-lite"/>
    </source>
</evidence>
<dbReference type="EC" id="3.1.3.48" evidence="2"/>
<dbReference type="STRING" id="486041.B0DLU3"/>